<evidence type="ECO:0000256" key="2">
    <source>
        <dbReference type="ARBA" id="ARBA00006275"/>
    </source>
</evidence>
<reference evidence="10" key="1">
    <citation type="submission" date="2024-03" db="EMBL/GenBank/DDBJ databases">
        <title>Chitinophaga horti sp. nov., isolated from garden soil.</title>
        <authorList>
            <person name="Lee D.S."/>
            <person name="Han D.M."/>
            <person name="Baek J.H."/>
            <person name="Choi D.G."/>
            <person name="Jeon J.H."/>
            <person name="Jeon C.O."/>
        </authorList>
    </citation>
    <scope>NUCLEOTIDE SEQUENCE [LARGE SCALE GENOMIC DNA]</scope>
    <source>
        <strain evidence="10">GPA1</strain>
    </source>
</reference>
<evidence type="ECO:0000259" key="8">
    <source>
        <dbReference type="Pfam" id="PF14322"/>
    </source>
</evidence>
<evidence type="ECO:0000256" key="4">
    <source>
        <dbReference type="ARBA" id="ARBA00023136"/>
    </source>
</evidence>
<dbReference type="Pfam" id="PF07980">
    <property type="entry name" value="SusD_RagB"/>
    <property type="match status" value="1"/>
</dbReference>
<protein>
    <submittedName>
        <fullName evidence="9">RagB/SusD family nutrient uptake outer membrane protein</fullName>
    </submittedName>
</protein>
<organism evidence="9 10">
    <name type="scientific">Chitinophaga pollutisoli</name>
    <dbReference type="NCBI Taxonomy" id="3133966"/>
    <lineage>
        <taxon>Bacteria</taxon>
        <taxon>Pseudomonadati</taxon>
        <taxon>Bacteroidota</taxon>
        <taxon>Chitinophagia</taxon>
        <taxon>Chitinophagales</taxon>
        <taxon>Chitinophagaceae</taxon>
        <taxon>Chitinophaga</taxon>
    </lineage>
</organism>
<dbReference type="EMBL" id="CP149822">
    <property type="protein sequence ID" value="WZN42290.1"/>
    <property type="molecule type" value="Genomic_DNA"/>
</dbReference>
<evidence type="ECO:0000256" key="3">
    <source>
        <dbReference type="ARBA" id="ARBA00022729"/>
    </source>
</evidence>
<feature type="domain" description="RagB/SusD" evidence="7">
    <location>
        <begin position="311"/>
        <end position="587"/>
    </location>
</feature>
<keyword evidence="5" id="KW-0998">Cell outer membrane</keyword>
<proteinExistence type="inferred from homology"/>
<evidence type="ECO:0000313" key="10">
    <source>
        <dbReference type="Proteomes" id="UP001485459"/>
    </source>
</evidence>
<evidence type="ECO:0000256" key="5">
    <source>
        <dbReference type="ARBA" id="ARBA00023237"/>
    </source>
</evidence>
<dbReference type="InterPro" id="IPR011990">
    <property type="entry name" value="TPR-like_helical_dom_sf"/>
</dbReference>
<feature type="domain" description="SusD-like N-terminal" evidence="8">
    <location>
        <begin position="103"/>
        <end position="218"/>
    </location>
</feature>
<accession>A0ABZ2YSR1</accession>
<feature type="chain" id="PRO_5046842944" evidence="6">
    <location>
        <begin position="19"/>
        <end position="587"/>
    </location>
</feature>
<dbReference type="InterPro" id="IPR012944">
    <property type="entry name" value="SusD_RagB_dom"/>
</dbReference>
<evidence type="ECO:0000256" key="6">
    <source>
        <dbReference type="SAM" id="SignalP"/>
    </source>
</evidence>
<name>A0ABZ2YSR1_9BACT</name>
<dbReference type="Proteomes" id="UP001485459">
    <property type="component" value="Chromosome"/>
</dbReference>
<comment type="similarity">
    <text evidence="2">Belongs to the SusD family.</text>
</comment>
<keyword evidence="4" id="KW-0472">Membrane</keyword>
<evidence type="ECO:0000256" key="1">
    <source>
        <dbReference type="ARBA" id="ARBA00004442"/>
    </source>
</evidence>
<sequence>MKKYLIFLSACSALLTVASCTGDFLDRPPLTQIENEAYWKTASDLEKYTLQFYPDFPSFGVVGSYMGLIGWDGTRGSDVQISASPATLWNGTNQPVTAGGNWTWTKIRSVNVFFENYAKCKDPLVKYQQFLGEAHFFKAWYYFEKVRAYGDVPWYTTPLEMDDPALYKPRDPRTQVVDSILWHLDKAVENLNPLKSSDGGNNRLTKEAALLFKSRVALYEGTWQKYHRGTEFGTEGADPGKYLRAAVNAAEELMKPVYNLTLFSTGDPENDYRVLFSLINQSGNKEVILWKAYAVNLQLSHSFQIYVSDRTAGISMTMQQVYQYLDRNGNAYDYFNTGKTVKGNAFLTKIATECDPRLSQTIWVPGGVMWDNSFGKGVFTFPYLDKSGETLNNTGFQIRKGNDPKDPQAGSGVSWNTSCETGAIVFRYAEALLNYAEAKAELQEAVDYNKSVNLLRSRAGMPAFKVQGDPNRLQYADYGYPLSDELHEIRRERAVELGAEGFRYDDIRRWAAHKLMKGKRPKGYPFDKDEWTGKKINYAPDADGFLDPFATAIPNGYGFNEKRDYLECIPLNEITLNPKLQPNNPGW</sequence>
<dbReference type="PROSITE" id="PS51257">
    <property type="entry name" value="PROKAR_LIPOPROTEIN"/>
    <property type="match status" value="1"/>
</dbReference>
<keyword evidence="10" id="KW-1185">Reference proteome</keyword>
<dbReference type="InterPro" id="IPR033985">
    <property type="entry name" value="SusD-like_N"/>
</dbReference>
<keyword evidence="3 6" id="KW-0732">Signal</keyword>
<comment type="subcellular location">
    <subcellularLocation>
        <location evidence="1">Cell outer membrane</location>
    </subcellularLocation>
</comment>
<evidence type="ECO:0000259" key="7">
    <source>
        <dbReference type="Pfam" id="PF07980"/>
    </source>
</evidence>
<dbReference type="RefSeq" id="WP_341837124.1">
    <property type="nucleotide sequence ID" value="NZ_CP149822.1"/>
</dbReference>
<dbReference type="Gene3D" id="1.25.40.390">
    <property type="match status" value="1"/>
</dbReference>
<feature type="signal peptide" evidence="6">
    <location>
        <begin position="1"/>
        <end position="18"/>
    </location>
</feature>
<gene>
    <name evidence="9" type="ORF">WJU16_04480</name>
</gene>
<evidence type="ECO:0000313" key="9">
    <source>
        <dbReference type="EMBL" id="WZN42290.1"/>
    </source>
</evidence>
<dbReference type="SUPFAM" id="SSF48452">
    <property type="entry name" value="TPR-like"/>
    <property type="match status" value="1"/>
</dbReference>
<dbReference type="Pfam" id="PF14322">
    <property type="entry name" value="SusD-like_3"/>
    <property type="match status" value="1"/>
</dbReference>